<evidence type="ECO:0000313" key="2">
    <source>
        <dbReference type="Proteomes" id="UP001316803"/>
    </source>
</evidence>
<dbReference type="AlphaFoldDB" id="A0AAN8I1X4"/>
<name>A0AAN8I1X4_9EURO</name>
<evidence type="ECO:0000313" key="1">
    <source>
        <dbReference type="EMBL" id="KAK5950177.1"/>
    </source>
</evidence>
<accession>A0AAN8I1X4</accession>
<reference evidence="1 2" key="1">
    <citation type="submission" date="2022-12" db="EMBL/GenBank/DDBJ databases">
        <title>Genomic features and morphological characterization of a novel Knufia sp. strain isolated from spacecraft assembly facility.</title>
        <authorList>
            <person name="Teixeira M."/>
            <person name="Chander A.M."/>
            <person name="Stajich J.E."/>
            <person name="Venkateswaran K."/>
        </authorList>
    </citation>
    <scope>NUCLEOTIDE SEQUENCE [LARGE SCALE GENOMIC DNA]</scope>
    <source>
        <strain evidence="1 2">FJI-L2-BK-P2</strain>
    </source>
</reference>
<dbReference type="EMBL" id="JAKLMC020000029">
    <property type="protein sequence ID" value="KAK5950177.1"/>
    <property type="molecule type" value="Genomic_DNA"/>
</dbReference>
<keyword evidence="2" id="KW-1185">Reference proteome</keyword>
<comment type="caution">
    <text evidence="1">The sequence shown here is derived from an EMBL/GenBank/DDBJ whole genome shotgun (WGS) entry which is preliminary data.</text>
</comment>
<proteinExistence type="predicted"/>
<protein>
    <submittedName>
        <fullName evidence="1">Uncharacterized protein</fullName>
    </submittedName>
</protein>
<organism evidence="1 2">
    <name type="scientific">Knufia fluminis</name>
    <dbReference type="NCBI Taxonomy" id="191047"/>
    <lineage>
        <taxon>Eukaryota</taxon>
        <taxon>Fungi</taxon>
        <taxon>Dikarya</taxon>
        <taxon>Ascomycota</taxon>
        <taxon>Pezizomycotina</taxon>
        <taxon>Eurotiomycetes</taxon>
        <taxon>Chaetothyriomycetidae</taxon>
        <taxon>Chaetothyriales</taxon>
        <taxon>Trichomeriaceae</taxon>
        <taxon>Knufia</taxon>
    </lineage>
</organism>
<dbReference type="Proteomes" id="UP001316803">
    <property type="component" value="Unassembled WGS sequence"/>
</dbReference>
<sequence>MPYSSAIYNKIGNLEDAVRAFEAKKAKHPTLLNLFRQVFVEGNKNDAFGISLLHKHFSIFENQVLVETNNVTTPWRLSASTFDQLREKGYAEYEDSIIYPTSWMVVPAGPTNKTAKLMPFEFAFSPEGAIGLPKIMHNNPSAPEHTGFAQDFANMIRTLDLQDVVALTALPEVDIDGAIETTIGNKNILRLKGEHNVASPDHPAEGKHNIQASFFWPTKPDGTIPIKAKGASCEGWDTCKATVKDTSGQKHDVYNTHKSNLGSRRLVDCS</sequence>
<gene>
    <name evidence="1" type="ORF">OHC33_008892</name>
</gene>